<dbReference type="InterPro" id="IPR025703">
    <property type="entry name" value="Bifunct_PutA"/>
</dbReference>
<accession>A0AA90PX63</accession>
<dbReference type="InterPro" id="IPR015590">
    <property type="entry name" value="Aldehyde_DH_dom"/>
</dbReference>
<comment type="caution">
    <text evidence="12">The sequence shown here is derived from an EMBL/GenBank/DDBJ whole genome shotgun (WGS) entry which is preliminary data.</text>
</comment>
<dbReference type="InterPro" id="IPR016163">
    <property type="entry name" value="Ald_DH_C"/>
</dbReference>
<dbReference type="InterPro" id="IPR002872">
    <property type="entry name" value="Proline_DH_dom"/>
</dbReference>
<proteinExistence type="inferred from homology"/>
<evidence type="ECO:0000313" key="12">
    <source>
        <dbReference type="EMBL" id="MDP2538218.1"/>
    </source>
</evidence>
<dbReference type="GO" id="GO:0003842">
    <property type="term" value="F:L-glutamate gamma-semialdehyde dehydrogenase activity"/>
    <property type="evidence" value="ECO:0007669"/>
    <property type="project" value="UniProtKB-EC"/>
</dbReference>
<sequence length="1172" mass="132754">MDQLVSKSLQLAEELQHKITEHISSTEKSFHKKMQKLLENPKNKVMLIELLDRSFRCFDNSARFNEIEYILGKYGIADFFSAYEKFLLLAFLSAGKLAPNMSVPFFVNYIRNDTKAMVLDEERSKLDAHIIKRKGQNITLNVNLIGEEVLGEAESLYRMHKYEDALRSEHIEYISIKITTIFSQINIIDFEYSKSEVVKRLDELYSIAQESEKKHGKKKFINLDMEEFRDLELTVSAFMESVSKFDIDAGIVLQAYIPDSLRYLEKLHAFSKERVKSGKPAIKIRFVKGANMESEETIASQKGWELPTFSRKIDTDSNYNKMLNFVLEGDNYKYIRIGIASHNLFEIAYAYTRVYDKGAQESFTFEMLEGMSLQASYELSKMHKLILYAPVCNDEHFNNAIAYLVRRLDENTSEDNFMRYFFNLKVGSKNWETQKQLFLDSLENINKLDNSTHRTQNRLAPQSGKSTYDHKEFTNESDTDFILSANRDWAQQIKSKFQNLPHLEIYPIAGEKIENASMQKTEVFDHIQNKKIATIALANEEAIQKALEVAKEDRSGFSKMDHKDIHKLISQVAQKVRERRGDLIGIAALEVGKTYAETDPEVSEAIDFLEFYPYSLRTLKEQNPNTHFTPKGIGVVIAPWNFPVGISIGTIAAPLAAGNRVIYKPSSLSSVTGYMLCECFWDAGIPRDALIYLPAKGSDISKHLLKDKSVCFSVLTGGEDTAYKMLEANPALLLSAETGGKNATIVSKMADRDQAIKNIIHSAFSNSGQKCSATSLLVLEKEVYEDENFKKTLIDATKSMAVGDPFVLKNKIGTLADKVNDKVQKAIDTKESYEEWAIAPSYENNNPYLMKPAIKYGTKEGDYTHKTELFVPILSVMCARDLKHAISIVNSTGYGLTSALESLDEREWSEWIENIEAGNLYINKSTTGAIVLRQPFGGIKKSAIGFGRKVGIFNYITQFLDVSQKDSDNNLLDTPIATRLEILAQSGVSAGEIKDIADMAKSYAYHNKHEFETKKDYVNIRGEDNLFSYTKVKSIGYRISSSDTLKDIMGVIIGANTCKIPLVLSIDSREANPHFAIVEKNLSKLGLNAQIRYESDKEFAEKISEFGRVRYFATPDRENPIYKASAINAIIIASAKPLINGRFELLYYHLEKSVSISYHRYGNLGARALKKD</sequence>
<dbReference type="SUPFAM" id="SSF51730">
    <property type="entry name" value="FAD-linked oxidoreductase"/>
    <property type="match status" value="1"/>
</dbReference>
<dbReference type="InterPro" id="IPR016161">
    <property type="entry name" value="Ald_DH/histidinol_DH"/>
</dbReference>
<reference evidence="12 14" key="1">
    <citation type="submission" date="2023-07" db="EMBL/GenBank/DDBJ databases">
        <title>Unpublished Manusciprt.</title>
        <authorList>
            <person name="Aydin F."/>
            <person name="Tarhane S."/>
            <person name="Saticioglu I.B."/>
            <person name="Karakaya E."/>
            <person name="Abay S."/>
            <person name="Guran O."/>
            <person name="Bozkurt E."/>
            <person name="Uzum N."/>
            <person name="Olgun K."/>
            <person name="Jablonski D."/>
        </authorList>
    </citation>
    <scope>NUCLEOTIDE SEQUENCE</scope>
    <source>
        <strain evidence="14">faydin-H75</strain>
        <strain evidence="12">Faydin-H76</strain>
    </source>
</reference>
<dbReference type="InterPro" id="IPR050485">
    <property type="entry name" value="Proline_metab_enzyme"/>
</dbReference>
<gene>
    <name evidence="11" type="ORF">Q5I04_00250</name>
    <name evidence="12" type="ORF">Q5I06_00250</name>
</gene>
<comment type="catalytic activity">
    <reaction evidence="5">
        <text>L-glutamate 5-semialdehyde + NAD(+) + H2O = L-glutamate + NADH + 2 H(+)</text>
        <dbReference type="Rhea" id="RHEA:30235"/>
        <dbReference type="ChEBI" id="CHEBI:15377"/>
        <dbReference type="ChEBI" id="CHEBI:15378"/>
        <dbReference type="ChEBI" id="CHEBI:29985"/>
        <dbReference type="ChEBI" id="CHEBI:57540"/>
        <dbReference type="ChEBI" id="CHEBI:57945"/>
        <dbReference type="ChEBI" id="CHEBI:58066"/>
        <dbReference type="EC" id="1.2.1.88"/>
    </reaction>
</comment>
<feature type="domain" description="Proline dehydrogenase" evidence="10">
    <location>
        <begin position="129"/>
        <end position="419"/>
    </location>
</feature>
<dbReference type="InterPro" id="IPR029041">
    <property type="entry name" value="FAD-linked_oxidoreductase-like"/>
</dbReference>
<dbReference type="Proteomes" id="UP001240777">
    <property type="component" value="Unassembled WGS sequence"/>
</dbReference>
<dbReference type="GO" id="GO:0004657">
    <property type="term" value="F:proline dehydrogenase activity"/>
    <property type="evidence" value="ECO:0007669"/>
    <property type="project" value="InterPro"/>
</dbReference>
<feature type="active site" evidence="6 7">
    <location>
        <position position="737"/>
    </location>
</feature>
<reference evidence="11" key="2">
    <citation type="submission" date="2023-07" db="EMBL/GenBank/DDBJ databases">
        <authorList>
            <person name="Aydin F."/>
            <person name="Tarhane S."/>
            <person name="Saticioglu I.B."/>
            <person name="Karakaya E."/>
            <person name="Abay S."/>
            <person name="Guran O."/>
            <person name="Bozkurt E."/>
            <person name="Uzum N."/>
            <person name="Olgun K."/>
            <person name="Jablonski D."/>
        </authorList>
    </citation>
    <scope>NUCLEOTIDE SEQUENCE</scope>
    <source>
        <strain evidence="11">Faydin-H75</strain>
    </source>
</reference>
<name>A0AA90PX63_9HELI</name>
<dbReference type="PANTHER" id="PTHR42862">
    <property type="entry name" value="DELTA-1-PYRROLINE-5-CARBOXYLATE DEHYDROGENASE 1, ISOFORM A-RELATED"/>
    <property type="match status" value="1"/>
</dbReference>
<dbReference type="Proteomes" id="UP001177258">
    <property type="component" value="Unassembled WGS sequence"/>
</dbReference>
<dbReference type="InterPro" id="IPR029510">
    <property type="entry name" value="Ald_DH_CS_GLU"/>
</dbReference>
<organism evidence="12 13">
    <name type="scientific">Helicobacter cappadocius</name>
    <dbReference type="NCBI Taxonomy" id="3063998"/>
    <lineage>
        <taxon>Bacteria</taxon>
        <taxon>Pseudomonadati</taxon>
        <taxon>Campylobacterota</taxon>
        <taxon>Epsilonproteobacteria</taxon>
        <taxon>Campylobacterales</taxon>
        <taxon>Helicobacteraceae</taxon>
        <taxon>Helicobacter</taxon>
    </lineage>
</organism>
<evidence type="ECO:0000256" key="1">
    <source>
        <dbReference type="ARBA" id="ARBA00004786"/>
    </source>
</evidence>
<dbReference type="AlphaFoldDB" id="A0AA90PX63"/>
<dbReference type="Gene3D" id="3.40.605.10">
    <property type="entry name" value="Aldehyde Dehydrogenase, Chain A, domain 1"/>
    <property type="match status" value="1"/>
</dbReference>
<evidence type="ECO:0000256" key="6">
    <source>
        <dbReference type="PIRSR" id="PIRSR000197-1"/>
    </source>
</evidence>
<dbReference type="Gene3D" id="3.40.309.10">
    <property type="entry name" value="Aldehyde Dehydrogenase, Chain A, domain 2"/>
    <property type="match status" value="1"/>
</dbReference>
<evidence type="ECO:0000256" key="8">
    <source>
        <dbReference type="RuleBase" id="RU003345"/>
    </source>
</evidence>
<evidence type="ECO:0000256" key="7">
    <source>
        <dbReference type="PROSITE-ProRule" id="PRU10007"/>
    </source>
</evidence>
<keyword evidence="4" id="KW-0520">NAD</keyword>
<evidence type="ECO:0000313" key="11">
    <source>
        <dbReference type="EMBL" id="MDO7252351.1"/>
    </source>
</evidence>
<dbReference type="PROSITE" id="PS00070">
    <property type="entry name" value="ALDEHYDE_DEHYDR_CYS"/>
    <property type="match status" value="1"/>
</dbReference>
<protein>
    <recommendedName>
        <fullName evidence="2">L-glutamate gamma-semialdehyde dehydrogenase</fullName>
        <ecNumber evidence="2">1.2.1.88</ecNumber>
    </recommendedName>
</protein>
<evidence type="ECO:0000259" key="10">
    <source>
        <dbReference type="Pfam" id="PF01619"/>
    </source>
</evidence>
<dbReference type="PANTHER" id="PTHR42862:SF1">
    <property type="entry name" value="DELTA-1-PYRROLINE-5-CARBOXYLATE DEHYDROGENASE 2, ISOFORM A-RELATED"/>
    <property type="match status" value="1"/>
</dbReference>
<dbReference type="PROSITE" id="PS00687">
    <property type="entry name" value="ALDEHYDE_DEHYDR_GLU"/>
    <property type="match status" value="1"/>
</dbReference>
<dbReference type="InterPro" id="IPR016160">
    <property type="entry name" value="Ald_DH_CS_CYS"/>
</dbReference>
<reference evidence="11 13" key="3">
    <citation type="journal article" date="2024" name="Syst. Appl. Microbiol.">
        <title>Helicobacter cappadocius sp. nov., from lizards: The first psychrotrophic Helicobacter species.</title>
        <authorList>
            <person name="Aydin F."/>
            <person name="Tarhane S."/>
            <person name="Karakaya E."/>
            <person name="Abay S."/>
            <person name="Kayman T."/>
            <person name="Guran O."/>
            <person name="Bozkurt E."/>
            <person name="Uzum N."/>
            <person name="Avci A."/>
            <person name="Olgun K."/>
            <person name="Jablonski D."/>
            <person name="Guran C."/>
            <person name="Burcin Saticioglu I."/>
        </authorList>
    </citation>
    <scope>NUCLEOTIDE SEQUENCE [LARGE SCALE GENOMIC DNA]</scope>
    <source>
        <strain evidence="11">Faydin-H75</strain>
        <strain evidence="13">faydin-H76</strain>
    </source>
</reference>
<evidence type="ECO:0000313" key="14">
    <source>
        <dbReference type="Proteomes" id="UP001240777"/>
    </source>
</evidence>
<keyword evidence="3 8" id="KW-0560">Oxidoreductase</keyword>
<dbReference type="GO" id="GO:0003700">
    <property type="term" value="F:DNA-binding transcription factor activity"/>
    <property type="evidence" value="ECO:0007669"/>
    <property type="project" value="InterPro"/>
</dbReference>
<dbReference type="SUPFAM" id="SSF53720">
    <property type="entry name" value="ALDH-like"/>
    <property type="match status" value="1"/>
</dbReference>
<feature type="active site" evidence="6">
    <location>
        <position position="771"/>
    </location>
</feature>
<dbReference type="PIRSF" id="PIRSF000197">
    <property type="entry name" value="Bifunct_PutA"/>
    <property type="match status" value="1"/>
</dbReference>
<dbReference type="EC" id="1.2.1.88" evidence="2"/>
<dbReference type="Pfam" id="PF00171">
    <property type="entry name" value="Aldedh"/>
    <property type="match status" value="1"/>
</dbReference>
<dbReference type="Gene3D" id="3.20.20.220">
    <property type="match status" value="1"/>
</dbReference>
<evidence type="ECO:0000313" key="13">
    <source>
        <dbReference type="Proteomes" id="UP001177258"/>
    </source>
</evidence>
<keyword evidence="14" id="KW-1185">Reference proteome</keyword>
<evidence type="ECO:0000256" key="3">
    <source>
        <dbReference type="ARBA" id="ARBA00023002"/>
    </source>
</evidence>
<dbReference type="GO" id="GO:0010133">
    <property type="term" value="P:L-proline catabolic process to L-glutamate"/>
    <property type="evidence" value="ECO:0007669"/>
    <property type="project" value="InterPro"/>
</dbReference>
<evidence type="ECO:0000256" key="4">
    <source>
        <dbReference type="ARBA" id="ARBA00023027"/>
    </source>
</evidence>
<dbReference type="EMBL" id="JAUPEV010000001">
    <property type="protein sequence ID" value="MDO7252351.1"/>
    <property type="molecule type" value="Genomic_DNA"/>
</dbReference>
<dbReference type="Pfam" id="PF01619">
    <property type="entry name" value="Pro_dh"/>
    <property type="match status" value="1"/>
</dbReference>
<evidence type="ECO:0000259" key="9">
    <source>
        <dbReference type="Pfam" id="PF00171"/>
    </source>
</evidence>
<evidence type="ECO:0000256" key="5">
    <source>
        <dbReference type="ARBA" id="ARBA00048142"/>
    </source>
</evidence>
<dbReference type="GO" id="GO:0009898">
    <property type="term" value="C:cytoplasmic side of plasma membrane"/>
    <property type="evidence" value="ECO:0007669"/>
    <property type="project" value="TreeGrafter"/>
</dbReference>
<dbReference type="InterPro" id="IPR016162">
    <property type="entry name" value="Ald_DH_N"/>
</dbReference>
<dbReference type="FunFam" id="3.40.309.10:FF:000005">
    <property type="entry name" value="1-pyrroline-5-carboxylate dehydrogenase 1"/>
    <property type="match status" value="1"/>
</dbReference>
<evidence type="ECO:0000256" key="2">
    <source>
        <dbReference type="ARBA" id="ARBA00012884"/>
    </source>
</evidence>
<dbReference type="EMBL" id="JAUYZK010000001">
    <property type="protein sequence ID" value="MDP2538218.1"/>
    <property type="molecule type" value="Genomic_DNA"/>
</dbReference>
<dbReference type="RefSeq" id="WP_305516195.1">
    <property type="nucleotide sequence ID" value="NZ_JAUPEV010000001.1"/>
</dbReference>
<comment type="similarity">
    <text evidence="8">Belongs to the aldehyde dehydrogenase family.</text>
</comment>
<feature type="domain" description="Aldehyde dehydrogenase" evidence="9">
    <location>
        <begin position="516"/>
        <end position="961"/>
    </location>
</feature>
<comment type="pathway">
    <text evidence="1">Amino-acid degradation; L-proline degradation into L-glutamate; L-glutamate from L-proline: step 2/2.</text>
</comment>